<feature type="compositionally biased region" description="Basic and acidic residues" evidence="5">
    <location>
        <begin position="58"/>
        <end position="75"/>
    </location>
</feature>
<name>A0AA39SYR5_ACESA</name>
<dbReference type="Pfam" id="PF02902">
    <property type="entry name" value="Peptidase_C48"/>
    <property type="match status" value="1"/>
</dbReference>
<proteinExistence type="inferred from homology"/>
<feature type="compositionally biased region" description="Basic and acidic residues" evidence="5">
    <location>
        <begin position="202"/>
        <end position="216"/>
    </location>
</feature>
<evidence type="ECO:0000256" key="3">
    <source>
        <dbReference type="ARBA" id="ARBA00022801"/>
    </source>
</evidence>
<reference evidence="7" key="2">
    <citation type="submission" date="2023-06" db="EMBL/GenBank/DDBJ databases">
        <authorList>
            <person name="Swenson N.G."/>
            <person name="Wegrzyn J.L."/>
            <person name="Mcevoy S.L."/>
        </authorList>
    </citation>
    <scope>NUCLEOTIDE SEQUENCE</scope>
    <source>
        <strain evidence="7">NS2018</strain>
        <tissue evidence="7">Leaf</tissue>
    </source>
</reference>
<evidence type="ECO:0000256" key="4">
    <source>
        <dbReference type="ARBA" id="ARBA00022807"/>
    </source>
</evidence>
<dbReference type="GO" id="GO:0006508">
    <property type="term" value="P:proteolysis"/>
    <property type="evidence" value="ECO:0007669"/>
    <property type="project" value="UniProtKB-KW"/>
</dbReference>
<protein>
    <recommendedName>
        <fullName evidence="6">Ubiquitin-like protease family profile domain-containing protein</fullName>
    </recommendedName>
</protein>
<feature type="compositionally biased region" description="Polar residues" evidence="5">
    <location>
        <begin position="111"/>
        <end position="121"/>
    </location>
</feature>
<evidence type="ECO:0000313" key="7">
    <source>
        <dbReference type="EMBL" id="KAK0601476.1"/>
    </source>
</evidence>
<feature type="compositionally biased region" description="Polar residues" evidence="5">
    <location>
        <begin position="153"/>
        <end position="162"/>
    </location>
</feature>
<evidence type="ECO:0000256" key="2">
    <source>
        <dbReference type="ARBA" id="ARBA00022670"/>
    </source>
</evidence>
<dbReference type="InterPro" id="IPR038765">
    <property type="entry name" value="Papain-like_cys_pep_sf"/>
</dbReference>
<evidence type="ECO:0000256" key="1">
    <source>
        <dbReference type="ARBA" id="ARBA00005234"/>
    </source>
</evidence>
<comment type="caution">
    <text evidence="7">The sequence shown here is derived from an EMBL/GenBank/DDBJ whole genome shotgun (WGS) entry which is preliminary data.</text>
</comment>
<dbReference type="PANTHER" id="PTHR12606:SF136">
    <property type="entry name" value="ULP1 PROTEASE FAMILY PROTEIN"/>
    <property type="match status" value="1"/>
</dbReference>
<feature type="compositionally biased region" description="Low complexity" evidence="5">
    <location>
        <begin position="1"/>
        <end position="32"/>
    </location>
</feature>
<dbReference type="Proteomes" id="UP001168877">
    <property type="component" value="Unassembled WGS sequence"/>
</dbReference>
<feature type="region of interest" description="Disordered" evidence="5">
    <location>
        <begin position="1"/>
        <end position="260"/>
    </location>
</feature>
<evidence type="ECO:0000256" key="5">
    <source>
        <dbReference type="SAM" id="MobiDB-lite"/>
    </source>
</evidence>
<evidence type="ECO:0000313" key="8">
    <source>
        <dbReference type="Proteomes" id="UP001168877"/>
    </source>
</evidence>
<dbReference type="PANTHER" id="PTHR12606">
    <property type="entry name" value="SENTRIN/SUMO-SPECIFIC PROTEASE"/>
    <property type="match status" value="1"/>
</dbReference>
<keyword evidence="3" id="KW-0378">Hydrolase</keyword>
<keyword evidence="8" id="KW-1185">Reference proteome</keyword>
<dbReference type="AlphaFoldDB" id="A0AA39SYR5"/>
<dbReference type="GO" id="GO:0005634">
    <property type="term" value="C:nucleus"/>
    <property type="evidence" value="ECO:0007669"/>
    <property type="project" value="TreeGrafter"/>
</dbReference>
<feature type="domain" description="Ubiquitin-like protease family profile" evidence="6">
    <location>
        <begin position="306"/>
        <end position="518"/>
    </location>
</feature>
<accession>A0AA39SYR5</accession>
<reference evidence="7" key="1">
    <citation type="journal article" date="2022" name="Plant J.">
        <title>Strategies of tolerance reflected in two North American maple genomes.</title>
        <authorList>
            <person name="McEvoy S.L."/>
            <person name="Sezen U.U."/>
            <person name="Trouern-Trend A."/>
            <person name="McMahon S.M."/>
            <person name="Schaberg P.G."/>
            <person name="Yang J."/>
            <person name="Wegrzyn J.L."/>
            <person name="Swenson N.G."/>
        </authorList>
    </citation>
    <scope>NUCLEOTIDE SEQUENCE</scope>
    <source>
        <strain evidence="7">NS2018</strain>
    </source>
</reference>
<keyword evidence="2" id="KW-0645">Protease</keyword>
<gene>
    <name evidence="7" type="ORF">LWI29_024631</name>
</gene>
<dbReference type="GO" id="GO:0016929">
    <property type="term" value="F:deSUMOylase activity"/>
    <property type="evidence" value="ECO:0007669"/>
    <property type="project" value="TreeGrafter"/>
</dbReference>
<dbReference type="EMBL" id="JAUESC010000003">
    <property type="protein sequence ID" value="KAK0601476.1"/>
    <property type="molecule type" value="Genomic_DNA"/>
</dbReference>
<sequence>MIRTLQGPTSQGPSSQGPTSHGPSSQGPPSQGRVEEDPPFDDLPPHDYDGAFSTGRTGTDHDETGSGTRHREAHTTDTVPEQQAPDAPDALGQPAVPSDTETALLEHRPSQAVTPDRSSQLLHDPVDIQELSIDRTSQRTHPVNPSERRPPIDQSTVDPSGRSSRRDFILRIPRSQVDERGPSSSSACTDHHVPEQTPPPLRHGDRIPRSQVDERGPSSSSARTDPHVPEQTPPPLRRGDRIRRRGWMERSPYTDPCQPKRARVMPPPEHVWNPHGLVHPEQLAAYEDYKRSTSGELRDVDLHDPVGVPITWFHRLQTNLMELEDTHIDAYLKIIRRRQRLHPTVYGSRINILDSQFFTLLDHQWDIIGTGPERKPPAGWSVFGQTWSHDELAVVRGELPLGIRPWHDVDLVLIPCNVGGMHWVMASIDLQWGHILVFDSFRREVPFRHRNAQFACLRYLLPSQLYTVHFHRNRQPGDKSYRKKDGPFRMLFVSADRVPQQELGGNCGAHTLRMIEYLTANRDTFDWTEADMPIIRQKMAIEVYCNSRIL</sequence>
<organism evidence="7 8">
    <name type="scientific">Acer saccharum</name>
    <name type="common">Sugar maple</name>
    <dbReference type="NCBI Taxonomy" id="4024"/>
    <lineage>
        <taxon>Eukaryota</taxon>
        <taxon>Viridiplantae</taxon>
        <taxon>Streptophyta</taxon>
        <taxon>Embryophyta</taxon>
        <taxon>Tracheophyta</taxon>
        <taxon>Spermatophyta</taxon>
        <taxon>Magnoliopsida</taxon>
        <taxon>eudicotyledons</taxon>
        <taxon>Gunneridae</taxon>
        <taxon>Pentapetalae</taxon>
        <taxon>rosids</taxon>
        <taxon>malvids</taxon>
        <taxon>Sapindales</taxon>
        <taxon>Sapindaceae</taxon>
        <taxon>Hippocastanoideae</taxon>
        <taxon>Acereae</taxon>
        <taxon>Acer</taxon>
    </lineage>
</organism>
<dbReference type="PROSITE" id="PS50600">
    <property type="entry name" value="ULP_PROTEASE"/>
    <property type="match status" value="1"/>
</dbReference>
<dbReference type="SUPFAM" id="SSF54001">
    <property type="entry name" value="Cysteine proteinases"/>
    <property type="match status" value="1"/>
</dbReference>
<dbReference type="InterPro" id="IPR003653">
    <property type="entry name" value="Peptidase_C48_C"/>
</dbReference>
<dbReference type="GO" id="GO:0016926">
    <property type="term" value="P:protein desumoylation"/>
    <property type="evidence" value="ECO:0007669"/>
    <property type="project" value="TreeGrafter"/>
</dbReference>
<evidence type="ECO:0000259" key="6">
    <source>
        <dbReference type="PROSITE" id="PS50600"/>
    </source>
</evidence>
<keyword evidence="4" id="KW-0788">Thiol protease</keyword>
<dbReference type="Gene3D" id="3.40.395.10">
    <property type="entry name" value="Adenoviral Proteinase, Chain A"/>
    <property type="match status" value="1"/>
</dbReference>
<comment type="similarity">
    <text evidence="1">Belongs to the peptidase C48 family.</text>
</comment>